<name>A0A9P6L021_9AGAM</name>
<feature type="region of interest" description="Disordered" evidence="1">
    <location>
        <begin position="125"/>
        <end position="196"/>
    </location>
</feature>
<dbReference type="Proteomes" id="UP000736335">
    <property type="component" value="Unassembled WGS sequence"/>
</dbReference>
<reference evidence="2" key="1">
    <citation type="journal article" date="2020" name="Nat. Commun.">
        <title>Large-scale genome sequencing of mycorrhizal fungi provides insights into the early evolution of symbiotic traits.</title>
        <authorList>
            <person name="Miyauchi S."/>
            <person name="Kiss E."/>
            <person name="Kuo A."/>
            <person name="Drula E."/>
            <person name="Kohler A."/>
            <person name="Sanchez-Garcia M."/>
            <person name="Morin E."/>
            <person name="Andreopoulos B."/>
            <person name="Barry K.W."/>
            <person name="Bonito G."/>
            <person name="Buee M."/>
            <person name="Carver A."/>
            <person name="Chen C."/>
            <person name="Cichocki N."/>
            <person name="Clum A."/>
            <person name="Culley D."/>
            <person name="Crous P.W."/>
            <person name="Fauchery L."/>
            <person name="Girlanda M."/>
            <person name="Hayes R.D."/>
            <person name="Keri Z."/>
            <person name="LaButti K."/>
            <person name="Lipzen A."/>
            <person name="Lombard V."/>
            <person name="Magnuson J."/>
            <person name="Maillard F."/>
            <person name="Murat C."/>
            <person name="Nolan M."/>
            <person name="Ohm R.A."/>
            <person name="Pangilinan J."/>
            <person name="Pereira M.F."/>
            <person name="Perotto S."/>
            <person name="Peter M."/>
            <person name="Pfister S."/>
            <person name="Riley R."/>
            <person name="Sitrit Y."/>
            <person name="Stielow J.B."/>
            <person name="Szollosi G."/>
            <person name="Zifcakova L."/>
            <person name="Stursova M."/>
            <person name="Spatafora J.W."/>
            <person name="Tedersoo L."/>
            <person name="Vaario L.M."/>
            <person name="Yamada A."/>
            <person name="Yan M."/>
            <person name="Wang P."/>
            <person name="Xu J."/>
            <person name="Bruns T."/>
            <person name="Baldrian P."/>
            <person name="Vilgalys R."/>
            <person name="Dunand C."/>
            <person name="Henrissat B."/>
            <person name="Grigoriev I.V."/>
            <person name="Hibbett D."/>
            <person name="Nagy L.G."/>
            <person name="Martin F.M."/>
        </authorList>
    </citation>
    <scope>NUCLEOTIDE SEQUENCE</scope>
    <source>
        <strain evidence="2">UH-Tt-Lm1</strain>
    </source>
</reference>
<proteinExistence type="predicted"/>
<protein>
    <submittedName>
        <fullName evidence="2">Uncharacterized protein</fullName>
    </submittedName>
</protein>
<evidence type="ECO:0000313" key="3">
    <source>
        <dbReference type="EMBL" id="KAF9791116.1"/>
    </source>
</evidence>
<dbReference type="OrthoDB" id="4748970at2759"/>
<reference evidence="2" key="2">
    <citation type="submission" date="2020-11" db="EMBL/GenBank/DDBJ databases">
        <authorList>
            <consortium name="DOE Joint Genome Institute"/>
            <person name="Kuo A."/>
            <person name="Miyauchi S."/>
            <person name="Kiss E."/>
            <person name="Drula E."/>
            <person name="Kohler A."/>
            <person name="Sanchez-Garcia M."/>
            <person name="Andreopoulos B."/>
            <person name="Barry K.W."/>
            <person name="Bonito G."/>
            <person name="Buee M."/>
            <person name="Carver A."/>
            <person name="Chen C."/>
            <person name="Cichocki N."/>
            <person name="Clum A."/>
            <person name="Culley D."/>
            <person name="Crous P.W."/>
            <person name="Fauchery L."/>
            <person name="Girlanda M."/>
            <person name="Hayes R."/>
            <person name="Keri Z."/>
            <person name="Labutti K."/>
            <person name="Lipzen A."/>
            <person name="Lombard V."/>
            <person name="Magnuson J."/>
            <person name="Maillard F."/>
            <person name="Morin E."/>
            <person name="Murat C."/>
            <person name="Nolan M."/>
            <person name="Ohm R."/>
            <person name="Pangilinan J."/>
            <person name="Pereira M."/>
            <person name="Perotto S."/>
            <person name="Peter M."/>
            <person name="Riley R."/>
            <person name="Sitrit Y."/>
            <person name="Stielow B."/>
            <person name="Szollosi G."/>
            <person name="Zifcakova L."/>
            <person name="Stursova M."/>
            <person name="Spatafora J.W."/>
            <person name="Tedersoo L."/>
            <person name="Vaario L.-M."/>
            <person name="Yamada A."/>
            <person name="Yan M."/>
            <person name="Wang P."/>
            <person name="Xu J."/>
            <person name="Bruns T."/>
            <person name="Baldrian P."/>
            <person name="Vilgalys R."/>
            <person name="Henrissat B."/>
            <person name="Grigoriev I.V."/>
            <person name="Hibbett D."/>
            <person name="Nagy L.G."/>
            <person name="Martin F.M."/>
        </authorList>
    </citation>
    <scope>NUCLEOTIDE SEQUENCE</scope>
    <source>
        <strain evidence="2">UH-Tt-Lm1</strain>
    </source>
</reference>
<feature type="compositionally biased region" description="Acidic residues" evidence="1">
    <location>
        <begin position="28"/>
        <end position="40"/>
    </location>
</feature>
<feature type="region of interest" description="Disordered" evidence="1">
    <location>
        <begin position="28"/>
        <end position="49"/>
    </location>
</feature>
<feature type="non-terminal residue" evidence="2">
    <location>
        <position position="196"/>
    </location>
</feature>
<sequence length="196" mass="20877">NLPQTPSYNGSYQNSPCTAFSELEFDVTDLSDQPDYDPAEYDAPSNIPNPLLNFMNPHVSVSVTPPIDGGFDQPFDHSSPGSSNGLPEQESESRSRASSVSSHSHYNPCSPPIHNFESLRFESPHWSTSLLPPDKPSSPSHKPPSPPSILIPDASPSMNPGDLRANTPMINAPQGDGGVMNGPQLHIVPATPISGG</sequence>
<dbReference type="EMBL" id="WIUZ02000047">
    <property type="protein sequence ID" value="KAF9777351.1"/>
    <property type="molecule type" value="Genomic_DNA"/>
</dbReference>
<feature type="compositionally biased region" description="Pro residues" evidence="1">
    <location>
        <begin position="133"/>
        <end position="149"/>
    </location>
</feature>
<comment type="caution">
    <text evidence="2">The sequence shown here is derived from an EMBL/GenBank/DDBJ whole genome shotgun (WGS) entry which is preliminary data.</text>
</comment>
<evidence type="ECO:0000256" key="1">
    <source>
        <dbReference type="SAM" id="MobiDB-lite"/>
    </source>
</evidence>
<evidence type="ECO:0000313" key="2">
    <source>
        <dbReference type="EMBL" id="KAF9777351.1"/>
    </source>
</evidence>
<dbReference type="AlphaFoldDB" id="A0A9P6L021"/>
<organism evidence="2 4">
    <name type="scientific">Thelephora terrestris</name>
    <dbReference type="NCBI Taxonomy" id="56493"/>
    <lineage>
        <taxon>Eukaryota</taxon>
        <taxon>Fungi</taxon>
        <taxon>Dikarya</taxon>
        <taxon>Basidiomycota</taxon>
        <taxon>Agaricomycotina</taxon>
        <taxon>Agaricomycetes</taxon>
        <taxon>Thelephorales</taxon>
        <taxon>Thelephoraceae</taxon>
        <taxon>Thelephora</taxon>
    </lineage>
</organism>
<dbReference type="EMBL" id="WIUZ02000002">
    <property type="protein sequence ID" value="KAF9791116.1"/>
    <property type="molecule type" value="Genomic_DNA"/>
</dbReference>
<keyword evidence="4" id="KW-1185">Reference proteome</keyword>
<feature type="region of interest" description="Disordered" evidence="1">
    <location>
        <begin position="64"/>
        <end position="108"/>
    </location>
</feature>
<gene>
    <name evidence="2" type="ORF">BJ322DRAFT_976602</name>
    <name evidence="3" type="ORF">BJ322DRAFT_989234</name>
</gene>
<feature type="compositionally biased region" description="Low complexity" evidence="1">
    <location>
        <begin position="96"/>
        <end position="105"/>
    </location>
</feature>
<feature type="non-terminal residue" evidence="2">
    <location>
        <position position="1"/>
    </location>
</feature>
<evidence type="ECO:0000313" key="4">
    <source>
        <dbReference type="Proteomes" id="UP000736335"/>
    </source>
</evidence>
<accession>A0A9P6L021</accession>